<evidence type="ECO:0000313" key="2">
    <source>
        <dbReference type="EMBL" id="MFC4071513.1"/>
    </source>
</evidence>
<accession>A0ABV8J824</accession>
<keyword evidence="1" id="KW-0812">Transmembrane</keyword>
<dbReference type="EMBL" id="JBHSBL010000028">
    <property type="protein sequence ID" value="MFC4071513.1"/>
    <property type="molecule type" value="Genomic_DNA"/>
</dbReference>
<evidence type="ECO:0008006" key="4">
    <source>
        <dbReference type="Google" id="ProtNLM"/>
    </source>
</evidence>
<keyword evidence="1" id="KW-0472">Membrane</keyword>
<dbReference type="Proteomes" id="UP001595867">
    <property type="component" value="Unassembled WGS sequence"/>
</dbReference>
<protein>
    <recommendedName>
        <fullName evidence="4">PH domain-containing protein</fullName>
    </recommendedName>
</protein>
<reference evidence="3" key="1">
    <citation type="journal article" date="2019" name="Int. J. Syst. Evol. Microbiol.">
        <title>The Global Catalogue of Microorganisms (GCM) 10K type strain sequencing project: providing services to taxonomists for standard genome sequencing and annotation.</title>
        <authorList>
            <consortium name="The Broad Institute Genomics Platform"/>
            <consortium name="The Broad Institute Genome Sequencing Center for Infectious Disease"/>
            <person name="Wu L."/>
            <person name="Ma J."/>
        </authorList>
    </citation>
    <scope>NUCLEOTIDE SEQUENCE [LARGE SCALE GENOMIC DNA]</scope>
    <source>
        <strain evidence="3">TBRC 5832</strain>
    </source>
</reference>
<evidence type="ECO:0000256" key="1">
    <source>
        <dbReference type="SAM" id="Phobius"/>
    </source>
</evidence>
<comment type="caution">
    <text evidence="2">The sequence shown here is derived from an EMBL/GenBank/DDBJ whole genome shotgun (WGS) entry which is preliminary data.</text>
</comment>
<keyword evidence="3" id="KW-1185">Reference proteome</keyword>
<sequence>MSRPRVLRSLAGLLFFSFAGGVLICLPLLAALAFMTASDPGPVPAGLIAAMAGFALLGAFLLRVALVRVVLHEDHVQLVNPLRTFRYYWFDVEDIDIVSGGGWIVRVWAGGVPRWAWGVSRIGRFGLPFAGVHDDSAADAPRFVYDGYRAMRSAWKRGNRSDDRR</sequence>
<feature type="transmembrane region" description="Helical" evidence="1">
    <location>
        <begin position="12"/>
        <end position="37"/>
    </location>
</feature>
<evidence type="ECO:0000313" key="3">
    <source>
        <dbReference type="Proteomes" id="UP001595867"/>
    </source>
</evidence>
<feature type="transmembrane region" description="Helical" evidence="1">
    <location>
        <begin position="43"/>
        <end position="62"/>
    </location>
</feature>
<dbReference type="RefSeq" id="WP_378072388.1">
    <property type="nucleotide sequence ID" value="NZ_JBHSBL010000028.1"/>
</dbReference>
<proteinExistence type="predicted"/>
<gene>
    <name evidence="2" type="ORF">ACFO0C_41810</name>
</gene>
<name>A0ABV8J824_9ACTN</name>
<organism evidence="2 3">
    <name type="scientific">Actinoplanes subglobosus</name>
    <dbReference type="NCBI Taxonomy" id="1547892"/>
    <lineage>
        <taxon>Bacteria</taxon>
        <taxon>Bacillati</taxon>
        <taxon>Actinomycetota</taxon>
        <taxon>Actinomycetes</taxon>
        <taxon>Micromonosporales</taxon>
        <taxon>Micromonosporaceae</taxon>
        <taxon>Actinoplanes</taxon>
    </lineage>
</organism>
<keyword evidence="1" id="KW-1133">Transmembrane helix</keyword>